<evidence type="ECO:0000313" key="7">
    <source>
        <dbReference type="EMBL" id="GIM47975.1"/>
    </source>
</evidence>
<dbReference type="InterPro" id="IPR011611">
    <property type="entry name" value="PfkB_dom"/>
</dbReference>
<organism evidence="7 8">
    <name type="scientific">Collibacillus ludicampi</name>
    <dbReference type="NCBI Taxonomy" id="2771369"/>
    <lineage>
        <taxon>Bacteria</taxon>
        <taxon>Bacillati</taxon>
        <taxon>Bacillota</taxon>
        <taxon>Bacilli</taxon>
        <taxon>Bacillales</taxon>
        <taxon>Alicyclobacillaceae</taxon>
        <taxon>Collibacillus</taxon>
    </lineage>
</organism>
<comment type="similarity">
    <text evidence="1">Belongs to the carbohydrate kinase PfkB family.</text>
</comment>
<dbReference type="GO" id="GO:0005524">
    <property type="term" value="F:ATP binding"/>
    <property type="evidence" value="ECO:0007669"/>
    <property type="project" value="UniProtKB-KW"/>
</dbReference>
<dbReference type="Pfam" id="PF00294">
    <property type="entry name" value="PfkB"/>
    <property type="match status" value="1"/>
</dbReference>
<keyword evidence="4 7" id="KW-0418">Kinase</keyword>
<dbReference type="Gene3D" id="3.40.1190.20">
    <property type="match status" value="1"/>
</dbReference>
<evidence type="ECO:0000256" key="3">
    <source>
        <dbReference type="ARBA" id="ARBA00022741"/>
    </source>
</evidence>
<comment type="caution">
    <text evidence="7">The sequence shown here is derived from an EMBL/GenBank/DDBJ whole genome shotgun (WGS) entry which is preliminary data.</text>
</comment>
<evidence type="ECO:0000256" key="2">
    <source>
        <dbReference type="ARBA" id="ARBA00022679"/>
    </source>
</evidence>
<evidence type="ECO:0000256" key="5">
    <source>
        <dbReference type="ARBA" id="ARBA00022840"/>
    </source>
</evidence>
<evidence type="ECO:0000259" key="6">
    <source>
        <dbReference type="Pfam" id="PF00294"/>
    </source>
</evidence>
<keyword evidence="2" id="KW-0808">Transferase</keyword>
<dbReference type="GO" id="GO:0016301">
    <property type="term" value="F:kinase activity"/>
    <property type="evidence" value="ECO:0007669"/>
    <property type="project" value="UniProtKB-KW"/>
</dbReference>
<protein>
    <submittedName>
        <fullName evidence="7">Sugar kinase</fullName>
    </submittedName>
</protein>
<sequence>MAEIITIGEILVEVMAKHVGQKFDTTGEFIGPFPSGAPAIFIDQARKTGSSSAIVSTVGNDGFGQINIERLKQDGVDVRFIRTVAEKTTGIAFVTYKENGDRDFIFTIKDSAAACITRDDVKEQIFENCKYYHIMGCSAFNEEMIAAIKKAVGIARANNAQISFDPNIRKELMENEKIKEFIDFALHTCDIFLPGEDELKWITGIWDEKEAIRSVMEKGIRYVVVKRGKKGCTVYENESSFDIDPYEVTEVDPTGAGDCFAGTLVSLLNQGKSIYEAAQFANAAGAYAVTKKGPMEGTATLDELQEFMNYIGGTTKCL</sequence>
<evidence type="ECO:0000256" key="1">
    <source>
        <dbReference type="ARBA" id="ARBA00010688"/>
    </source>
</evidence>
<keyword evidence="3" id="KW-0547">Nucleotide-binding</keyword>
<dbReference type="CDD" id="cd01166">
    <property type="entry name" value="KdgK"/>
    <property type="match status" value="1"/>
</dbReference>
<dbReference type="EMBL" id="BOQE01000001">
    <property type="protein sequence ID" value="GIM47975.1"/>
    <property type="molecule type" value="Genomic_DNA"/>
</dbReference>
<dbReference type="Proteomes" id="UP001057291">
    <property type="component" value="Unassembled WGS sequence"/>
</dbReference>
<gene>
    <name evidence="7" type="ORF">DNHGIG_35240</name>
</gene>
<reference evidence="7" key="1">
    <citation type="journal article" date="2023" name="Int. J. Syst. Evol. Microbiol.">
        <title>Collibacillus ludicampi gen. nov., sp. nov., a new soil bacterium of the family Alicyclobacillaceae.</title>
        <authorList>
            <person name="Jojima T."/>
            <person name="Ioku Y."/>
            <person name="Fukuta Y."/>
            <person name="Shirasaka N."/>
            <person name="Matsumura Y."/>
            <person name="Mori M."/>
        </authorList>
    </citation>
    <scope>NUCLEOTIDE SEQUENCE</scope>
    <source>
        <strain evidence="7">TP075</strain>
    </source>
</reference>
<dbReference type="PANTHER" id="PTHR43085">
    <property type="entry name" value="HEXOKINASE FAMILY MEMBER"/>
    <property type="match status" value="1"/>
</dbReference>
<dbReference type="InterPro" id="IPR050306">
    <property type="entry name" value="PfkB_Carbo_kinase"/>
</dbReference>
<accession>A0AAV4LJJ2</accession>
<dbReference type="InterPro" id="IPR029056">
    <property type="entry name" value="Ribokinase-like"/>
</dbReference>
<keyword evidence="8" id="KW-1185">Reference proteome</keyword>
<keyword evidence="5" id="KW-0067">ATP-binding</keyword>
<evidence type="ECO:0000256" key="4">
    <source>
        <dbReference type="ARBA" id="ARBA00022777"/>
    </source>
</evidence>
<evidence type="ECO:0000313" key="8">
    <source>
        <dbReference type="Proteomes" id="UP001057291"/>
    </source>
</evidence>
<feature type="domain" description="Carbohydrate kinase PfkB" evidence="6">
    <location>
        <begin position="28"/>
        <end position="297"/>
    </location>
</feature>
<proteinExistence type="inferred from homology"/>
<dbReference type="AlphaFoldDB" id="A0AAV4LJJ2"/>
<dbReference type="RefSeq" id="WP_282200900.1">
    <property type="nucleotide sequence ID" value="NZ_BOQE01000001.1"/>
</dbReference>
<dbReference type="PANTHER" id="PTHR43085:SF1">
    <property type="entry name" value="PSEUDOURIDINE KINASE-RELATED"/>
    <property type="match status" value="1"/>
</dbReference>
<dbReference type="SUPFAM" id="SSF53613">
    <property type="entry name" value="Ribokinase-like"/>
    <property type="match status" value="1"/>
</dbReference>
<name>A0AAV4LJJ2_9BACL</name>